<reference evidence="1 2" key="1">
    <citation type="submission" date="2017-02" db="EMBL/GenBank/DDBJ databases">
        <authorList>
            <person name="Peterson S.W."/>
        </authorList>
    </citation>
    <scope>NUCLEOTIDE SEQUENCE [LARGE SCALE GENOMIC DNA]</scope>
    <source>
        <strain evidence="1 2">DSM 25262</strain>
    </source>
</reference>
<name>A0A1T5MCX7_9BACT</name>
<evidence type="ECO:0008006" key="3">
    <source>
        <dbReference type="Google" id="ProtNLM"/>
    </source>
</evidence>
<dbReference type="EMBL" id="FUZU01000004">
    <property type="protein sequence ID" value="SKC86015.1"/>
    <property type="molecule type" value="Genomic_DNA"/>
</dbReference>
<sequence>MLSFLTFKRIIELYMPILKRVFFFVVFVSSLTFQTAHANELYEMISQFEADKYALMRKYTIQESAEYYERFSKFYADWSGALKQVAFDKLSQQGKVDYILLKNQLDKELYFLKIKQKDFEEVAYVTEFAAPIYTFIRERRRGAPVNAIALAKTFDEMLGAIKGSREKISKAIPFSSWQKADKASDIVRSLRENLKESCEFYKGYEPLFTWWVEKPYDTLSVSLKLYEDFLRKHYVNTSVKDDGSGIIGRPIGREALIKSLQTEFISYSPEEIIAIAQKQFAWCDAEMLKASQAMGFGNNWKAAMEKVKNMYVPAGQQPALIDSLAEEAIRFVEQHNLITVPALAKETWRMRMMSPQAQKINPFFLGGEEIIISYPTNTMEHREKMMSMRGNNPHFSRATVQHELIPGHHLQQFMNERYKPYRNVFDTPFWIEGWALYWEFNLWDKDFPKTPEDRIGMLFWRMHRCARIIFSLNYHLGKMTPQQCIDFLVERVGHEYANAAAEVRRSFTGGYGPLYQIAYMVGGLQFYGLRKELVDSGKMTEKDFHDRILHEGNIPVDLVRAILTNQPLKEDHKATWKFAQ</sequence>
<keyword evidence="2" id="KW-1185">Reference proteome</keyword>
<dbReference type="PANTHER" id="PTHR33361:SF2">
    <property type="entry name" value="DUF885 DOMAIN-CONTAINING PROTEIN"/>
    <property type="match status" value="1"/>
</dbReference>
<accession>A0A1T5MCX7</accession>
<dbReference type="PANTHER" id="PTHR33361">
    <property type="entry name" value="GLR0591 PROTEIN"/>
    <property type="match status" value="1"/>
</dbReference>
<protein>
    <recommendedName>
        <fullName evidence="3">X-Pro dipeptidyl-peptidase</fullName>
    </recommendedName>
</protein>
<evidence type="ECO:0000313" key="2">
    <source>
        <dbReference type="Proteomes" id="UP000190961"/>
    </source>
</evidence>
<dbReference type="InterPro" id="IPR010281">
    <property type="entry name" value="DUF885"/>
</dbReference>
<dbReference type="AlphaFoldDB" id="A0A1T5MCX7"/>
<dbReference type="Pfam" id="PF05960">
    <property type="entry name" value="DUF885"/>
    <property type="match status" value="1"/>
</dbReference>
<gene>
    <name evidence="1" type="ORF">SAMN05660236_5029</name>
</gene>
<organism evidence="1 2">
    <name type="scientific">Ohtaekwangia koreensis</name>
    <dbReference type="NCBI Taxonomy" id="688867"/>
    <lineage>
        <taxon>Bacteria</taxon>
        <taxon>Pseudomonadati</taxon>
        <taxon>Bacteroidota</taxon>
        <taxon>Cytophagia</taxon>
        <taxon>Cytophagales</taxon>
        <taxon>Fulvivirgaceae</taxon>
        <taxon>Ohtaekwangia</taxon>
    </lineage>
</organism>
<evidence type="ECO:0000313" key="1">
    <source>
        <dbReference type="EMBL" id="SKC86015.1"/>
    </source>
</evidence>
<dbReference type="STRING" id="688867.SAMN05660236_5029"/>
<proteinExistence type="predicted"/>
<dbReference type="Proteomes" id="UP000190961">
    <property type="component" value="Unassembled WGS sequence"/>
</dbReference>